<keyword evidence="3" id="KW-1185">Reference proteome</keyword>
<dbReference type="InterPro" id="IPR010982">
    <property type="entry name" value="Lambda_DNA-bd_dom_sf"/>
</dbReference>
<sequence length="287" mass="32329">MEALDKLSEIGAKEIAQETHIAINRVENILNKDFSALKDKTSTIGLVHILEREYKVDLKEWVSEYEEFLKANGEENEDLEGSIQLKITHEVTETRKDKGGIIIIAVILILCGIGFYVYNNFSNSLKQDENATEINTTAQINEENITQQNGEQNSPVSSENNQTLLPQVAEDLSSSAPINSPLQEAQETQVVEAPKIFELKPKGNMWIGIFYLDNHQKVSLTTDKPIEIDTKREQVFITGHGMLQMGQGENLQDYNQATKMRFYVDKEGNVSPINYAEYMRLSGGAGW</sequence>
<proteinExistence type="predicted"/>
<dbReference type="GO" id="GO:0003677">
    <property type="term" value="F:DNA binding"/>
    <property type="evidence" value="ECO:0007669"/>
    <property type="project" value="InterPro"/>
</dbReference>
<dbReference type="OrthoDB" id="5372824at2"/>
<name>A0A2W6MZF8_9HELI</name>
<reference evidence="2 3" key="1">
    <citation type="submission" date="2017-03" db="EMBL/GenBank/DDBJ databases">
        <title>Genomic and clinical evidence uncovers the enterohepatic species Helicobacter valdiviensis as a potential human intestinal pathogen.</title>
        <authorList>
            <person name="Fresia P."/>
            <person name="Jara R."/>
            <person name="Sierra R."/>
            <person name="Ferres I."/>
            <person name="Greif G."/>
            <person name="Iraola G."/>
            <person name="Collado L."/>
        </authorList>
    </citation>
    <scope>NUCLEOTIDE SEQUENCE [LARGE SCALE GENOMIC DNA]</scope>
    <source>
        <strain evidence="2 3">WBE14</strain>
    </source>
</reference>
<accession>A0A2W6MZF8</accession>
<evidence type="ECO:0000256" key="1">
    <source>
        <dbReference type="SAM" id="Phobius"/>
    </source>
</evidence>
<keyword evidence="1" id="KW-0812">Transmembrane</keyword>
<evidence type="ECO:0000313" key="3">
    <source>
        <dbReference type="Proteomes" id="UP000249746"/>
    </source>
</evidence>
<dbReference type="EMBL" id="NBIU01000004">
    <property type="protein sequence ID" value="PZT48738.1"/>
    <property type="molecule type" value="Genomic_DNA"/>
</dbReference>
<dbReference type="AlphaFoldDB" id="A0A2W6MZF8"/>
<dbReference type="Proteomes" id="UP000249746">
    <property type="component" value="Unassembled WGS sequence"/>
</dbReference>
<feature type="transmembrane region" description="Helical" evidence="1">
    <location>
        <begin position="99"/>
        <end position="118"/>
    </location>
</feature>
<gene>
    <name evidence="2" type="ORF">B6S12_02530</name>
</gene>
<evidence type="ECO:0000313" key="2">
    <source>
        <dbReference type="EMBL" id="PZT48738.1"/>
    </source>
</evidence>
<organism evidence="2 3">
    <name type="scientific">Helicobacter valdiviensis</name>
    <dbReference type="NCBI Taxonomy" id="1458358"/>
    <lineage>
        <taxon>Bacteria</taxon>
        <taxon>Pseudomonadati</taxon>
        <taxon>Campylobacterota</taxon>
        <taxon>Epsilonproteobacteria</taxon>
        <taxon>Campylobacterales</taxon>
        <taxon>Helicobacteraceae</taxon>
        <taxon>Helicobacter</taxon>
    </lineage>
</organism>
<keyword evidence="1" id="KW-1133">Transmembrane helix</keyword>
<dbReference type="Gene3D" id="1.10.260.40">
    <property type="entry name" value="lambda repressor-like DNA-binding domains"/>
    <property type="match status" value="1"/>
</dbReference>
<keyword evidence="1" id="KW-0472">Membrane</keyword>
<protein>
    <submittedName>
        <fullName evidence="2">Uncharacterized protein</fullName>
    </submittedName>
</protein>
<dbReference type="RefSeq" id="WP_111229258.1">
    <property type="nucleotide sequence ID" value="NZ_NBIU01000004.1"/>
</dbReference>
<comment type="caution">
    <text evidence="2">The sequence shown here is derived from an EMBL/GenBank/DDBJ whole genome shotgun (WGS) entry which is preliminary data.</text>
</comment>